<evidence type="ECO:0000313" key="1">
    <source>
        <dbReference type="EMBL" id="SVD12726.1"/>
    </source>
</evidence>
<protein>
    <submittedName>
        <fullName evidence="1">Uncharacterized protein</fullName>
    </submittedName>
</protein>
<dbReference type="AlphaFoldDB" id="A0A382SS93"/>
<feature type="non-terminal residue" evidence="1">
    <location>
        <position position="1"/>
    </location>
</feature>
<proteinExistence type="predicted"/>
<feature type="non-terminal residue" evidence="1">
    <location>
        <position position="33"/>
    </location>
</feature>
<accession>A0A382SS93</accession>
<name>A0A382SS93_9ZZZZ</name>
<sequence>VYFEVNGIKTFCSNGSGVLRTGQPSVIFIHGAG</sequence>
<organism evidence="1">
    <name type="scientific">marine metagenome</name>
    <dbReference type="NCBI Taxonomy" id="408172"/>
    <lineage>
        <taxon>unclassified sequences</taxon>
        <taxon>metagenomes</taxon>
        <taxon>ecological metagenomes</taxon>
    </lineage>
</organism>
<gene>
    <name evidence="1" type="ORF">METZ01_LOCUS365580</name>
</gene>
<dbReference type="EMBL" id="UINC01131178">
    <property type="protein sequence ID" value="SVD12726.1"/>
    <property type="molecule type" value="Genomic_DNA"/>
</dbReference>
<reference evidence="1" key="1">
    <citation type="submission" date="2018-05" db="EMBL/GenBank/DDBJ databases">
        <authorList>
            <person name="Lanie J.A."/>
            <person name="Ng W.-L."/>
            <person name="Kazmierczak K.M."/>
            <person name="Andrzejewski T.M."/>
            <person name="Davidsen T.M."/>
            <person name="Wayne K.J."/>
            <person name="Tettelin H."/>
            <person name="Glass J.I."/>
            <person name="Rusch D."/>
            <person name="Podicherti R."/>
            <person name="Tsui H.-C.T."/>
            <person name="Winkler M.E."/>
        </authorList>
    </citation>
    <scope>NUCLEOTIDE SEQUENCE</scope>
</reference>